<dbReference type="InterPro" id="IPR029071">
    <property type="entry name" value="Ubiquitin-like_domsf"/>
</dbReference>
<dbReference type="SUPFAM" id="SSF54236">
    <property type="entry name" value="Ubiquitin-like"/>
    <property type="match status" value="1"/>
</dbReference>
<accession>A0A183SJR9</accession>
<dbReference type="PANTHER" id="PTHR22738:SF10">
    <property type="entry name" value="RAS ASSOCIATION DOMAIN-CONTAINING PROTEIN 1 HOMOLOG"/>
    <property type="match status" value="1"/>
</dbReference>
<feature type="region of interest" description="Disordered" evidence="1">
    <location>
        <begin position="475"/>
        <end position="509"/>
    </location>
</feature>
<feature type="compositionally biased region" description="Polar residues" evidence="1">
    <location>
        <begin position="665"/>
        <end position="680"/>
    </location>
</feature>
<feature type="region of interest" description="Disordered" evidence="1">
    <location>
        <begin position="651"/>
        <end position="760"/>
    </location>
</feature>
<organism evidence="3">
    <name type="scientific">Schistocephalus solidus</name>
    <name type="common">Tapeworm</name>
    <dbReference type="NCBI Taxonomy" id="70667"/>
    <lineage>
        <taxon>Eukaryota</taxon>
        <taxon>Metazoa</taxon>
        <taxon>Spiralia</taxon>
        <taxon>Lophotrochozoa</taxon>
        <taxon>Platyhelminthes</taxon>
        <taxon>Cestoda</taxon>
        <taxon>Eucestoda</taxon>
        <taxon>Diphyllobothriidea</taxon>
        <taxon>Diphyllobothriidae</taxon>
        <taxon>Schistocephalus</taxon>
    </lineage>
</organism>
<dbReference type="InterPro" id="IPR000159">
    <property type="entry name" value="RA_dom"/>
</dbReference>
<feature type="region of interest" description="Disordered" evidence="1">
    <location>
        <begin position="800"/>
        <end position="844"/>
    </location>
</feature>
<dbReference type="InterPro" id="IPR033614">
    <property type="entry name" value="RASSF1-6"/>
</dbReference>
<feature type="compositionally biased region" description="Gly residues" evidence="1">
    <location>
        <begin position="413"/>
        <end position="430"/>
    </location>
</feature>
<dbReference type="SMART" id="SM00314">
    <property type="entry name" value="RA"/>
    <property type="match status" value="1"/>
</dbReference>
<dbReference type="Gene3D" id="3.10.20.90">
    <property type="entry name" value="Phosphatidylinositol 3-kinase Catalytic Subunit, Chain A, domain 1"/>
    <property type="match status" value="1"/>
</dbReference>
<reference evidence="3" key="1">
    <citation type="submission" date="2016-06" db="UniProtKB">
        <authorList>
            <consortium name="WormBaseParasite"/>
        </authorList>
    </citation>
    <scope>IDENTIFICATION</scope>
</reference>
<feature type="compositionally biased region" description="Polar residues" evidence="1">
    <location>
        <begin position="736"/>
        <end position="756"/>
    </location>
</feature>
<name>A0A183SJR9_SCHSO</name>
<feature type="region of interest" description="Disordered" evidence="1">
    <location>
        <begin position="392"/>
        <end position="462"/>
    </location>
</feature>
<proteinExistence type="predicted"/>
<feature type="compositionally biased region" description="Pro residues" evidence="1">
    <location>
        <begin position="726"/>
        <end position="735"/>
    </location>
</feature>
<feature type="compositionally biased region" description="Polar residues" evidence="1">
    <location>
        <begin position="833"/>
        <end position="844"/>
    </location>
</feature>
<protein>
    <submittedName>
        <fullName evidence="3">Ras-associating domain-containing protein</fullName>
    </submittedName>
</protein>
<sequence>LALRGNRCTYIRRWPMLTLETDPATDAKLPPPSTQAKAFTQNVLPLVKRNTSDSILKRAEVKITLRGRSESPPPPPPSRFLLSRASAEIGIRPLSSFATTRIQRGEATSSLIRCNSIGICNLPNSSPLRRKHFLNDAAAILATKAGSNQFTTASRSALASSFAAPPSPSSFRQSTVNRRPSSLVIGQEQASRGWCDSCQLAAAAAAAVAAYDLDAAAIVNARSRLPPVHPGPAITGSAVTAAAAVPRIPSSVHHRGGCEASVEPPLCPSSTAPTQNFSTTYLVNRPGRACVTRAEIFKTFRLCSSPTGAQPERPYLRASLVRHSSFETALRIPVSSTVSEKPFFHDSGESHSASAERLPLRSCQPAPRPLRSVASIGDISVCTKFGLGLPPSASAAKPPPPPEFLSRLPSLSGGLGNKKGGSSSSGGGVVAAGSVQRTNPPGMLSPKSPRTEISQTAQSQFEESKVGVGILLKTSHSDDMTGGGQLTSGRVESPPLAEAAKPVAKQQQRQSALPNYYAALRRPSAGGVSVKKYFRVNLPCTRASSRSNDHVMTDSLKLYEEQIFSHQILSGQRPMSWCIDVGCSQRQEDSAGGGDDHSSGSPSVTNSSSTTMSSACSSSSSSNASHAAVGGPPRLSDLRRAGRMRAGLAFFGRSDDQSGPLPAPTSCNISPINPRDNSPASPLRPIGLSPPPFPPGAGQQRGRNLLPQSRSRQFSSPSASLSPSPAAHPPVPPPTATNCDLSQSTTPEASTPNAENSQRELKLSVPGAGVECNGNCGDGDAGGSAFSAASSLASSLATVCPATPDTTPSAPKSAEQGKLTTEPHTSLHRHNCPPSSVKSTSTAEITEASVSDLLRSPDPSSGAANVPRSLTYADVTLSGHTDSALPTPDDVNGEGLDADELDNLRSVSMTSSINSFSVVPPPHPWANSHSDKGEGGFIPPSLSPPTDWPVQGTPSLGPCPLCANHKSNCFCHISSLSPESSSEEVSITAFTTASEGHTNEEEDEEEDESTYAFSTLDSDFIAWMRLSVKDVTVEHPCYSSRQSESLANLTRQELLKVVNVFNSNLLGLQMTLLVLAAVVCAKIMKHYMNHATEDTNRLVATMRVFINLIKPVKMSLRQTMKHMPASEPRPVTPECLPADDLVPERLVSFFLPRGGSRVLQLAGSTSAQEVIQCLLDRFHIQESANKFALYEHTLEASTIYSRKIPPSERPVSMLLHWARSAMASGEDFSQAIRKKRIVFQENESWEVNVSRYRIFSSSELTENILNTSSGLLILIFRGRNSFRCVRKAG</sequence>
<feature type="compositionally biased region" description="Polar residues" evidence="1">
    <location>
        <begin position="451"/>
        <end position="461"/>
    </location>
</feature>
<feature type="compositionally biased region" description="Low complexity" evidence="1">
    <location>
        <begin position="599"/>
        <end position="625"/>
    </location>
</feature>
<feature type="compositionally biased region" description="Basic and acidic residues" evidence="1">
    <location>
        <begin position="586"/>
        <end position="598"/>
    </location>
</feature>
<evidence type="ECO:0000256" key="1">
    <source>
        <dbReference type="SAM" id="MobiDB-lite"/>
    </source>
</evidence>
<feature type="domain" description="Ras-associating" evidence="2">
    <location>
        <begin position="1143"/>
        <end position="1244"/>
    </location>
</feature>
<evidence type="ECO:0000259" key="2">
    <source>
        <dbReference type="PROSITE" id="PS50200"/>
    </source>
</evidence>
<evidence type="ECO:0000313" key="3">
    <source>
        <dbReference type="WBParaSite" id="SSLN_0000461501-mRNA-1"/>
    </source>
</evidence>
<dbReference type="GO" id="GO:0007165">
    <property type="term" value="P:signal transduction"/>
    <property type="evidence" value="ECO:0007669"/>
    <property type="project" value="InterPro"/>
</dbReference>
<dbReference type="Pfam" id="PF00788">
    <property type="entry name" value="RA"/>
    <property type="match status" value="1"/>
</dbReference>
<dbReference type="WBParaSite" id="SSLN_0000461501-mRNA-1">
    <property type="protein sequence ID" value="SSLN_0000461501-mRNA-1"/>
    <property type="gene ID" value="SSLN_0000461501"/>
</dbReference>
<feature type="compositionally biased region" description="Low complexity" evidence="1">
    <location>
        <begin position="696"/>
        <end position="725"/>
    </location>
</feature>
<dbReference type="PANTHER" id="PTHR22738">
    <property type="entry name" value="RASSF"/>
    <property type="match status" value="1"/>
</dbReference>
<feature type="region of interest" description="Disordered" evidence="1">
    <location>
        <begin position="915"/>
        <end position="947"/>
    </location>
</feature>
<dbReference type="PROSITE" id="PS50200">
    <property type="entry name" value="RA"/>
    <property type="match status" value="1"/>
</dbReference>
<feature type="region of interest" description="Disordered" evidence="1">
    <location>
        <begin position="585"/>
        <end position="637"/>
    </location>
</feature>